<protein>
    <submittedName>
        <fullName evidence="1">Uncharacterized protein</fullName>
    </submittedName>
</protein>
<dbReference type="EnsemblPlants" id="AET7Gv20963200.7">
    <property type="protein sequence ID" value="AET7Gv20963200.7"/>
    <property type="gene ID" value="AET7Gv20963200"/>
</dbReference>
<evidence type="ECO:0000313" key="2">
    <source>
        <dbReference type="Proteomes" id="UP000015105"/>
    </source>
</evidence>
<accession>A0A453SJH8</accession>
<dbReference type="Gramene" id="AET7Gv20963200.7">
    <property type="protein sequence ID" value="AET7Gv20963200.7"/>
    <property type="gene ID" value="AET7Gv20963200"/>
</dbReference>
<sequence length="41" mass="4878">MHWSEYLPFQEGRKLLFRKAAQPLLSQVHPSNQYFVTVCNL</sequence>
<evidence type="ECO:0000313" key="1">
    <source>
        <dbReference type="EnsemblPlants" id="AET7Gv20963200.7"/>
    </source>
</evidence>
<organism evidence="1 2">
    <name type="scientific">Aegilops tauschii subsp. strangulata</name>
    <name type="common">Goatgrass</name>
    <dbReference type="NCBI Taxonomy" id="200361"/>
    <lineage>
        <taxon>Eukaryota</taxon>
        <taxon>Viridiplantae</taxon>
        <taxon>Streptophyta</taxon>
        <taxon>Embryophyta</taxon>
        <taxon>Tracheophyta</taxon>
        <taxon>Spermatophyta</taxon>
        <taxon>Magnoliopsida</taxon>
        <taxon>Liliopsida</taxon>
        <taxon>Poales</taxon>
        <taxon>Poaceae</taxon>
        <taxon>BOP clade</taxon>
        <taxon>Pooideae</taxon>
        <taxon>Triticodae</taxon>
        <taxon>Triticeae</taxon>
        <taxon>Triticinae</taxon>
        <taxon>Aegilops</taxon>
    </lineage>
</organism>
<keyword evidence="2" id="KW-1185">Reference proteome</keyword>
<proteinExistence type="predicted"/>
<dbReference type="Proteomes" id="UP000015105">
    <property type="component" value="Chromosome 7D"/>
</dbReference>
<reference evidence="2" key="1">
    <citation type="journal article" date="2014" name="Science">
        <title>Ancient hybridizations among the ancestral genomes of bread wheat.</title>
        <authorList>
            <consortium name="International Wheat Genome Sequencing Consortium,"/>
            <person name="Marcussen T."/>
            <person name="Sandve S.R."/>
            <person name="Heier L."/>
            <person name="Spannagl M."/>
            <person name="Pfeifer M."/>
            <person name="Jakobsen K.S."/>
            <person name="Wulff B.B."/>
            <person name="Steuernagel B."/>
            <person name="Mayer K.F."/>
            <person name="Olsen O.A."/>
        </authorList>
    </citation>
    <scope>NUCLEOTIDE SEQUENCE [LARGE SCALE GENOMIC DNA]</scope>
    <source>
        <strain evidence="2">cv. AL8/78</strain>
    </source>
</reference>
<reference evidence="1" key="4">
    <citation type="submission" date="2019-03" db="UniProtKB">
        <authorList>
            <consortium name="EnsemblPlants"/>
        </authorList>
    </citation>
    <scope>IDENTIFICATION</scope>
</reference>
<reference evidence="1" key="3">
    <citation type="journal article" date="2017" name="Nature">
        <title>Genome sequence of the progenitor of the wheat D genome Aegilops tauschii.</title>
        <authorList>
            <person name="Luo M.C."/>
            <person name="Gu Y.Q."/>
            <person name="Puiu D."/>
            <person name="Wang H."/>
            <person name="Twardziok S.O."/>
            <person name="Deal K.R."/>
            <person name="Huo N."/>
            <person name="Zhu T."/>
            <person name="Wang L."/>
            <person name="Wang Y."/>
            <person name="McGuire P.E."/>
            <person name="Liu S."/>
            <person name="Long H."/>
            <person name="Ramasamy R.K."/>
            <person name="Rodriguez J.C."/>
            <person name="Van S.L."/>
            <person name="Yuan L."/>
            <person name="Wang Z."/>
            <person name="Xia Z."/>
            <person name="Xiao L."/>
            <person name="Anderson O.D."/>
            <person name="Ouyang S."/>
            <person name="Liang Y."/>
            <person name="Zimin A.V."/>
            <person name="Pertea G."/>
            <person name="Qi P."/>
            <person name="Bennetzen J.L."/>
            <person name="Dai X."/>
            <person name="Dawson M.W."/>
            <person name="Muller H.G."/>
            <person name="Kugler K."/>
            <person name="Rivarola-Duarte L."/>
            <person name="Spannagl M."/>
            <person name="Mayer K.F.X."/>
            <person name="Lu F.H."/>
            <person name="Bevan M.W."/>
            <person name="Leroy P."/>
            <person name="Li P."/>
            <person name="You F.M."/>
            <person name="Sun Q."/>
            <person name="Liu Z."/>
            <person name="Lyons E."/>
            <person name="Wicker T."/>
            <person name="Salzberg S.L."/>
            <person name="Devos K.M."/>
            <person name="Dvorak J."/>
        </authorList>
    </citation>
    <scope>NUCLEOTIDE SEQUENCE [LARGE SCALE GENOMIC DNA]</scope>
    <source>
        <strain evidence="1">cv. AL8/78</strain>
    </source>
</reference>
<reference evidence="2" key="2">
    <citation type="journal article" date="2017" name="Nat. Plants">
        <title>The Aegilops tauschii genome reveals multiple impacts of transposons.</title>
        <authorList>
            <person name="Zhao G."/>
            <person name="Zou C."/>
            <person name="Li K."/>
            <person name="Wang K."/>
            <person name="Li T."/>
            <person name="Gao L."/>
            <person name="Zhang X."/>
            <person name="Wang H."/>
            <person name="Yang Z."/>
            <person name="Liu X."/>
            <person name="Jiang W."/>
            <person name="Mao L."/>
            <person name="Kong X."/>
            <person name="Jiao Y."/>
            <person name="Jia J."/>
        </authorList>
    </citation>
    <scope>NUCLEOTIDE SEQUENCE [LARGE SCALE GENOMIC DNA]</scope>
    <source>
        <strain evidence="2">cv. AL8/78</strain>
    </source>
</reference>
<name>A0A453SJH8_AEGTS</name>
<reference evidence="1" key="5">
    <citation type="journal article" date="2021" name="G3 (Bethesda)">
        <title>Aegilops tauschii genome assembly Aet v5.0 features greater sequence contiguity and improved annotation.</title>
        <authorList>
            <person name="Wang L."/>
            <person name="Zhu T."/>
            <person name="Rodriguez J.C."/>
            <person name="Deal K.R."/>
            <person name="Dubcovsky J."/>
            <person name="McGuire P.E."/>
            <person name="Lux T."/>
            <person name="Spannagl M."/>
            <person name="Mayer K.F.X."/>
            <person name="Baldrich P."/>
            <person name="Meyers B.C."/>
            <person name="Huo N."/>
            <person name="Gu Y.Q."/>
            <person name="Zhou H."/>
            <person name="Devos K.M."/>
            <person name="Bennetzen J.L."/>
            <person name="Unver T."/>
            <person name="Budak H."/>
            <person name="Gulick P.J."/>
            <person name="Galiba G."/>
            <person name="Kalapos B."/>
            <person name="Nelson D.R."/>
            <person name="Li P."/>
            <person name="You F.M."/>
            <person name="Luo M.C."/>
            <person name="Dvorak J."/>
        </authorList>
    </citation>
    <scope>NUCLEOTIDE SEQUENCE [LARGE SCALE GENOMIC DNA]</scope>
    <source>
        <strain evidence="1">cv. AL8/78</strain>
    </source>
</reference>
<dbReference type="AlphaFoldDB" id="A0A453SJH8"/>